<evidence type="ECO:0000313" key="3">
    <source>
        <dbReference type="Proteomes" id="UP000215914"/>
    </source>
</evidence>
<feature type="region of interest" description="Disordered" evidence="1">
    <location>
        <begin position="130"/>
        <end position="156"/>
    </location>
</feature>
<dbReference type="Proteomes" id="UP000215914">
    <property type="component" value="Unassembled WGS sequence"/>
</dbReference>
<gene>
    <name evidence="2" type="ORF">HanXRQr2_Chr03g0096361</name>
</gene>
<comment type="caution">
    <text evidence="2">The sequence shown here is derived from an EMBL/GenBank/DDBJ whole genome shotgun (WGS) entry which is preliminary data.</text>
</comment>
<evidence type="ECO:0000313" key="2">
    <source>
        <dbReference type="EMBL" id="KAF5813275.1"/>
    </source>
</evidence>
<name>A0A9K3NV96_HELAN</name>
<accession>A0A9K3NV96</accession>
<feature type="compositionally biased region" description="Low complexity" evidence="1">
    <location>
        <begin position="292"/>
        <end position="301"/>
    </location>
</feature>
<feature type="region of interest" description="Disordered" evidence="1">
    <location>
        <begin position="273"/>
        <end position="311"/>
    </location>
</feature>
<reference evidence="2" key="2">
    <citation type="submission" date="2020-06" db="EMBL/GenBank/DDBJ databases">
        <title>Helianthus annuus Genome sequencing and assembly Release 2.</title>
        <authorList>
            <person name="Gouzy J."/>
            <person name="Langlade N."/>
            <person name="Munos S."/>
        </authorList>
    </citation>
    <scope>NUCLEOTIDE SEQUENCE</scope>
    <source>
        <tissue evidence="2">Leaves</tissue>
    </source>
</reference>
<feature type="compositionally biased region" description="Basic and acidic residues" evidence="1">
    <location>
        <begin position="275"/>
        <end position="288"/>
    </location>
</feature>
<reference evidence="2" key="1">
    <citation type="journal article" date="2017" name="Nature">
        <title>The sunflower genome provides insights into oil metabolism, flowering and Asterid evolution.</title>
        <authorList>
            <person name="Badouin H."/>
            <person name="Gouzy J."/>
            <person name="Grassa C.J."/>
            <person name="Murat F."/>
            <person name="Staton S.E."/>
            <person name="Cottret L."/>
            <person name="Lelandais-Briere C."/>
            <person name="Owens G.L."/>
            <person name="Carrere S."/>
            <person name="Mayjonade B."/>
            <person name="Legrand L."/>
            <person name="Gill N."/>
            <person name="Kane N.C."/>
            <person name="Bowers J.E."/>
            <person name="Hubner S."/>
            <person name="Bellec A."/>
            <person name="Berard A."/>
            <person name="Berges H."/>
            <person name="Blanchet N."/>
            <person name="Boniface M.C."/>
            <person name="Brunel D."/>
            <person name="Catrice O."/>
            <person name="Chaidir N."/>
            <person name="Claudel C."/>
            <person name="Donnadieu C."/>
            <person name="Faraut T."/>
            <person name="Fievet G."/>
            <person name="Helmstetter N."/>
            <person name="King M."/>
            <person name="Knapp S.J."/>
            <person name="Lai Z."/>
            <person name="Le Paslier M.C."/>
            <person name="Lippi Y."/>
            <person name="Lorenzon L."/>
            <person name="Mandel J.R."/>
            <person name="Marage G."/>
            <person name="Marchand G."/>
            <person name="Marquand E."/>
            <person name="Bret-Mestries E."/>
            <person name="Morien E."/>
            <person name="Nambeesan S."/>
            <person name="Nguyen T."/>
            <person name="Pegot-Espagnet P."/>
            <person name="Pouilly N."/>
            <person name="Raftis F."/>
            <person name="Sallet E."/>
            <person name="Schiex T."/>
            <person name="Thomas J."/>
            <person name="Vandecasteele C."/>
            <person name="Vares D."/>
            <person name="Vear F."/>
            <person name="Vautrin S."/>
            <person name="Crespi M."/>
            <person name="Mangin B."/>
            <person name="Burke J.M."/>
            <person name="Salse J."/>
            <person name="Munos S."/>
            <person name="Vincourt P."/>
            <person name="Rieseberg L.H."/>
            <person name="Langlade N.B."/>
        </authorList>
    </citation>
    <scope>NUCLEOTIDE SEQUENCE</scope>
    <source>
        <tissue evidence="2">Leaves</tissue>
    </source>
</reference>
<keyword evidence="3" id="KW-1185">Reference proteome</keyword>
<sequence length="311" mass="34500">MRWRFKDQTMSFDLGEDFVFDRELARALIEHKSPIRPLHEHFLLLGRVCFRWSQGDRDWPVIRRKRDRVIMSLKDALKVPSFDVFDFDFEDQGEDEVPLMKQVASSAQEIRPIAPQNTSEQAAVEVTSSIPTPTKGVAGSSGSQAGRKSILDDVDNDPEIRSLDEALLYRPSASLKDKGVAHEVKQQSPVCKRKTESLQILSSDSLPMLKLKKGRKGSSHSGSDVMVELDEHLTGGKFSREEAALARSKPTPVFSGGFLPVNETESMDVENLEVTSKRDGKTPGEHKVVTFSGTSLGSSLGPDRFVGGEED</sequence>
<dbReference type="AlphaFoldDB" id="A0A9K3NV96"/>
<protein>
    <submittedName>
        <fullName evidence="2">Uncharacterized protein</fullName>
    </submittedName>
</protein>
<dbReference type="Gramene" id="mRNA:HanXRQr2_Chr03g0096361">
    <property type="protein sequence ID" value="mRNA:HanXRQr2_Chr03g0096361"/>
    <property type="gene ID" value="HanXRQr2_Chr03g0096361"/>
</dbReference>
<evidence type="ECO:0000256" key="1">
    <source>
        <dbReference type="SAM" id="MobiDB-lite"/>
    </source>
</evidence>
<proteinExistence type="predicted"/>
<dbReference type="EMBL" id="MNCJ02000318">
    <property type="protein sequence ID" value="KAF5813275.1"/>
    <property type="molecule type" value="Genomic_DNA"/>
</dbReference>
<organism evidence="2 3">
    <name type="scientific">Helianthus annuus</name>
    <name type="common">Common sunflower</name>
    <dbReference type="NCBI Taxonomy" id="4232"/>
    <lineage>
        <taxon>Eukaryota</taxon>
        <taxon>Viridiplantae</taxon>
        <taxon>Streptophyta</taxon>
        <taxon>Embryophyta</taxon>
        <taxon>Tracheophyta</taxon>
        <taxon>Spermatophyta</taxon>
        <taxon>Magnoliopsida</taxon>
        <taxon>eudicotyledons</taxon>
        <taxon>Gunneridae</taxon>
        <taxon>Pentapetalae</taxon>
        <taxon>asterids</taxon>
        <taxon>campanulids</taxon>
        <taxon>Asterales</taxon>
        <taxon>Asteraceae</taxon>
        <taxon>Asteroideae</taxon>
        <taxon>Heliantheae alliance</taxon>
        <taxon>Heliantheae</taxon>
        <taxon>Helianthus</taxon>
    </lineage>
</organism>